<dbReference type="InterPro" id="IPR012337">
    <property type="entry name" value="RNaseH-like_sf"/>
</dbReference>
<gene>
    <name evidence="1" type="ORF">AAE3_LOCUS9602</name>
</gene>
<reference evidence="1 2" key="1">
    <citation type="submission" date="2020-01" db="EMBL/GenBank/DDBJ databases">
        <authorList>
            <person name="Gupta K D."/>
        </authorList>
    </citation>
    <scope>NUCLEOTIDE SEQUENCE [LARGE SCALE GENOMIC DNA]</scope>
</reference>
<dbReference type="SUPFAM" id="SSF53098">
    <property type="entry name" value="Ribonuclease H-like"/>
    <property type="match status" value="1"/>
</dbReference>
<sequence length="726" mass="80800">MAASLVPSCLPSPVHLPASSPTLCHLAARSYDPTSPTPSITSLGLILDVDSELLPTASPDLLLSMVGYSAHVGPAVANLGLLSNSAIPVVGSEGTSGEKRQQEVDEGMDGLMKHKKTMRDGERRRGGREVVEVPPDAPDWVLQCLALFQAADLAMVLKENQMQGKWKLLLVAWLAFEEHQGWEGTGALPPNYAQVLSQLDDNNVGLRKAYKIIYLLFVAFALVLEHDKTELFHFSRRRDAYNPSLDLGYAPHTGATPLKPKTYWRYLGFYFDRGLTFHEHVRYYATKAFTTVQAMRMLGNSTRGLSPKQRRLLYRSCVVPIATYGYRLWYFDGARNKGAMNQLKRMQRKAALWITGAFRTSPTGGLEALAGLIPVHLMLKKLATRAVYRVATLSDTHPLRSMMGEGLLKRAAPHARSAALMTPAMRGKVKSTVMEVDERVHTLTESFEPFAPEARPGDRLLDRYADRIHLDERDPTQDRRPYLDELIARARADPLTVLAATDGSVPQSNQYQAASAAIIYKGHRELERTRYVSGRVTAPDAELNAISCAVRLAVKQANCQHIMVFTDSMGSAHRAVDPGVHSGQAFSLSVCCALQEWFEADDLHRITFVYVPSAMRWDIHGEAHKYVTELKVRVGRRKTDNSIDALRSRAAHSVLDSWSSTFQDPTYRGSEFLELQQPDGRPLQPSYLNGGPWLSTFGHSITEFARVCRCITGHAHWSVLPTLQDQ</sequence>
<keyword evidence="2" id="KW-1185">Reference proteome</keyword>
<protein>
    <submittedName>
        <fullName evidence="1">Uncharacterized protein</fullName>
    </submittedName>
</protein>
<dbReference type="AlphaFoldDB" id="A0A8S0W2B7"/>
<evidence type="ECO:0000313" key="1">
    <source>
        <dbReference type="EMBL" id="CAA7267365.1"/>
    </source>
</evidence>
<dbReference type="PANTHER" id="PTHR33481">
    <property type="entry name" value="REVERSE TRANSCRIPTASE"/>
    <property type="match status" value="1"/>
</dbReference>
<dbReference type="EMBL" id="CACVBS010000059">
    <property type="protein sequence ID" value="CAA7267365.1"/>
    <property type="molecule type" value="Genomic_DNA"/>
</dbReference>
<dbReference type="Proteomes" id="UP000467700">
    <property type="component" value="Unassembled WGS sequence"/>
</dbReference>
<dbReference type="PANTHER" id="PTHR33481:SF1">
    <property type="entry name" value="ENDONUCLEASE_EXONUCLEASE_PHOSPHATASE DOMAIN-CONTAINING PROTEIN-RELATED"/>
    <property type="match status" value="1"/>
</dbReference>
<dbReference type="InterPro" id="IPR036397">
    <property type="entry name" value="RNaseH_sf"/>
</dbReference>
<comment type="caution">
    <text evidence="1">The sequence shown here is derived from an EMBL/GenBank/DDBJ whole genome shotgun (WGS) entry which is preliminary data.</text>
</comment>
<name>A0A8S0W2B7_CYCAE</name>
<dbReference type="GO" id="GO:0003676">
    <property type="term" value="F:nucleic acid binding"/>
    <property type="evidence" value="ECO:0007669"/>
    <property type="project" value="InterPro"/>
</dbReference>
<dbReference type="OrthoDB" id="3258143at2759"/>
<accession>A0A8S0W2B7</accession>
<proteinExistence type="predicted"/>
<organism evidence="1 2">
    <name type="scientific">Cyclocybe aegerita</name>
    <name type="common">Black poplar mushroom</name>
    <name type="synonym">Agrocybe aegerita</name>
    <dbReference type="NCBI Taxonomy" id="1973307"/>
    <lineage>
        <taxon>Eukaryota</taxon>
        <taxon>Fungi</taxon>
        <taxon>Dikarya</taxon>
        <taxon>Basidiomycota</taxon>
        <taxon>Agaricomycotina</taxon>
        <taxon>Agaricomycetes</taxon>
        <taxon>Agaricomycetidae</taxon>
        <taxon>Agaricales</taxon>
        <taxon>Agaricineae</taxon>
        <taxon>Bolbitiaceae</taxon>
        <taxon>Cyclocybe</taxon>
    </lineage>
</organism>
<dbReference type="Gene3D" id="3.30.420.10">
    <property type="entry name" value="Ribonuclease H-like superfamily/Ribonuclease H"/>
    <property type="match status" value="1"/>
</dbReference>
<evidence type="ECO:0000313" key="2">
    <source>
        <dbReference type="Proteomes" id="UP000467700"/>
    </source>
</evidence>